<protein>
    <submittedName>
        <fullName evidence="1">Uncharacterized protein</fullName>
    </submittedName>
</protein>
<gene>
    <name evidence="1" type="ORF">NCTC10289_01052</name>
</gene>
<name>A0A376CW67_9CORY</name>
<evidence type="ECO:0000313" key="1">
    <source>
        <dbReference type="EMBL" id="STC76745.1"/>
    </source>
</evidence>
<reference evidence="1 2" key="1">
    <citation type="submission" date="2018-06" db="EMBL/GenBank/DDBJ databases">
        <authorList>
            <consortium name="Pathogen Informatics"/>
            <person name="Doyle S."/>
        </authorList>
    </citation>
    <scope>NUCLEOTIDE SEQUENCE [LARGE SCALE GENOMIC DNA]</scope>
    <source>
        <strain evidence="1 2">NCTC10289</strain>
    </source>
</reference>
<accession>A0A376CW67</accession>
<sequence length="103" mass="11713">MNTNTFSAAMINFGIKEDQYKTTDYLARRDIMDIVNRECVKLGMSRAERLNFYSRILKNGTLDRAARCVVDMVNAPRYGREHERVADMASECAAEAELIMALA</sequence>
<dbReference type="RefSeq" id="WP_115021618.1">
    <property type="nucleotide sequence ID" value="NZ_CP069533.1"/>
</dbReference>
<dbReference type="AlphaFoldDB" id="A0A376CW67"/>
<dbReference type="EMBL" id="UFXP01000001">
    <property type="protein sequence ID" value="STC76745.1"/>
    <property type="molecule type" value="Genomic_DNA"/>
</dbReference>
<dbReference type="Proteomes" id="UP000254287">
    <property type="component" value="Unassembled WGS sequence"/>
</dbReference>
<organism evidence="1 2">
    <name type="scientific">Corynebacterium minutissimum</name>
    <dbReference type="NCBI Taxonomy" id="38301"/>
    <lineage>
        <taxon>Bacteria</taxon>
        <taxon>Bacillati</taxon>
        <taxon>Actinomycetota</taxon>
        <taxon>Actinomycetes</taxon>
        <taxon>Mycobacteriales</taxon>
        <taxon>Corynebacteriaceae</taxon>
        <taxon>Corynebacterium</taxon>
    </lineage>
</organism>
<proteinExistence type="predicted"/>
<evidence type="ECO:0000313" key="2">
    <source>
        <dbReference type="Proteomes" id="UP000254287"/>
    </source>
</evidence>